<comment type="caution">
    <text evidence="1">The sequence shown here is derived from an EMBL/GenBank/DDBJ whole genome shotgun (WGS) entry which is preliminary data.</text>
</comment>
<dbReference type="Proteomes" id="UP000051913">
    <property type="component" value="Unassembled WGS sequence"/>
</dbReference>
<proteinExistence type="predicted"/>
<sequence length="136" mass="15144">MFRFFTRPRAINFKARSPERDLEVDRLRAGAIFRAIEDALQAARAEHAGLTARVDEVLARAAITLGNGTDEYLTREAEDSRNQDTLGAEIANGQRRLSELTVSIGHYQFLRTALLTRFPDFNLAKTSSGSTARTTT</sequence>
<reference evidence="1 2" key="1">
    <citation type="submission" date="2014-03" db="EMBL/GenBank/DDBJ databases">
        <title>Bradyrhizobium valentinum sp. nov., isolated from effective nodules of Lupinus mariae-josephae, a lupine endemic of basic-lime soils in Eastern Spain.</title>
        <authorList>
            <person name="Duran D."/>
            <person name="Rey L."/>
            <person name="Navarro A."/>
            <person name="Busquets A."/>
            <person name="Imperial J."/>
            <person name="Ruiz-Argueso T."/>
        </authorList>
    </citation>
    <scope>NUCLEOTIDE SEQUENCE [LARGE SCALE GENOMIC DNA]</scope>
    <source>
        <strain evidence="1 2">LmjM3</strain>
    </source>
</reference>
<gene>
    <name evidence="1" type="ORF">CP49_03985</name>
</gene>
<keyword evidence="2" id="KW-1185">Reference proteome</keyword>
<dbReference type="EMBL" id="LLXX01000143">
    <property type="protein sequence ID" value="KRR03116.1"/>
    <property type="molecule type" value="Genomic_DNA"/>
</dbReference>
<evidence type="ECO:0000313" key="1">
    <source>
        <dbReference type="EMBL" id="KRR03116.1"/>
    </source>
</evidence>
<protein>
    <submittedName>
        <fullName evidence="1">Uncharacterized protein</fullName>
    </submittedName>
</protein>
<accession>A0A0R3M1B0</accession>
<dbReference type="AlphaFoldDB" id="A0A0R3M1B0"/>
<organism evidence="1 2">
    <name type="scientific">Bradyrhizobium valentinum</name>
    <dbReference type="NCBI Taxonomy" id="1518501"/>
    <lineage>
        <taxon>Bacteria</taxon>
        <taxon>Pseudomonadati</taxon>
        <taxon>Pseudomonadota</taxon>
        <taxon>Alphaproteobacteria</taxon>
        <taxon>Hyphomicrobiales</taxon>
        <taxon>Nitrobacteraceae</taxon>
        <taxon>Bradyrhizobium</taxon>
    </lineage>
</organism>
<evidence type="ECO:0000313" key="2">
    <source>
        <dbReference type="Proteomes" id="UP000051913"/>
    </source>
</evidence>
<dbReference type="RefSeq" id="WP_057852884.1">
    <property type="nucleotide sequence ID" value="NZ_LLXX01000143.1"/>
</dbReference>
<name>A0A0R3M1B0_9BRAD</name>
<dbReference type="OrthoDB" id="8139499at2"/>